<proteinExistence type="inferred from homology"/>
<dbReference type="GO" id="GO:0009725">
    <property type="term" value="P:response to hormone"/>
    <property type="evidence" value="ECO:0007669"/>
    <property type="project" value="UniProtKB-ARBA"/>
</dbReference>
<accession>A0A9N7NXS4</accession>
<keyword evidence="6" id="KW-0217">Developmental protein</keyword>
<evidence type="ECO:0000256" key="5">
    <source>
        <dbReference type="ARBA" id="ARBA00006891"/>
    </source>
</evidence>
<dbReference type="GO" id="GO:0046622">
    <property type="term" value="P:positive regulation of organ growth"/>
    <property type="evidence" value="ECO:0007669"/>
    <property type="project" value="InterPro"/>
</dbReference>
<keyword evidence="7" id="KW-0963">Cytoplasm</keyword>
<evidence type="ECO:0000313" key="16">
    <source>
        <dbReference type="Proteomes" id="UP001153555"/>
    </source>
</evidence>
<evidence type="ECO:0000256" key="13">
    <source>
        <dbReference type="SAM" id="MobiDB-lite"/>
    </source>
</evidence>
<comment type="caution">
    <text evidence="15">The sequence shown here is derived from an EMBL/GenBank/DDBJ whole genome shotgun (WGS) entry which is preliminary data.</text>
</comment>
<evidence type="ECO:0000256" key="4">
    <source>
        <dbReference type="ARBA" id="ARBA00004496"/>
    </source>
</evidence>
<evidence type="ECO:0000313" key="15">
    <source>
        <dbReference type="EMBL" id="CAA0839323.1"/>
    </source>
</evidence>
<keyword evidence="9" id="KW-0256">Endoplasmic reticulum</keyword>
<reference evidence="15" key="1">
    <citation type="submission" date="2019-12" db="EMBL/GenBank/DDBJ databases">
        <authorList>
            <person name="Scholes J."/>
        </authorList>
    </citation>
    <scope>NUCLEOTIDE SEQUENCE</scope>
</reference>
<feature type="region of interest" description="Disordered" evidence="13">
    <location>
        <begin position="1"/>
        <end position="35"/>
    </location>
</feature>
<dbReference type="GO" id="GO:0005634">
    <property type="term" value="C:nucleus"/>
    <property type="evidence" value="ECO:0007669"/>
    <property type="project" value="UniProtKB-SubCell"/>
</dbReference>
<gene>
    <name evidence="15" type="ORF">SHERM_05892</name>
</gene>
<dbReference type="PANTHER" id="PTHR36023:SF3">
    <property type="entry name" value="ARGOS-LIKE PROTEIN"/>
    <property type="match status" value="1"/>
</dbReference>
<evidence type="ECO:0000256" key="8">
    <source>
        <dbReference type="ARBA" id="ARBA00022692"/>
    </source>
</evidence>
<sequence length="131" mass="14306">MIIEQPGSKSRLFPNNGATNFRKSNGYPPRPRKTTSGVSYLEMRKLDYTRSLSQGHGKKMFRYFTNESLLLLVCLTVSLIILPLVLPPLPPPPLMLLSVPIFILALLMVLAFMPFGGGGGGGVREVTQACG</sequence>
<dbReference type="InterPro" id="IPR037468">
    <property type="entry name" value="ARGOS/ARL/OSR1"/>
</dbReference>
<evidence type="ECO:0000256" key="6">
    <source>
        <dbReference type="ARBA" id="ARBA00022473"/>
    </source>
</evidence>
<dbReference type="OrthoDB" id="913512at2759"/>
<evidence type="ECO:0000256" key="1">
    <source>
        <dbReference type="ARBA" id="ARBA00004123"/>
    </source>
</evidence>
<keyword evidence="10 14" id="KW-1133">Transmembrane helix</keyword>
<evidence type="ECO:0000256" key="14">
    <source>
        <dbReference type="SAM" id="Phobius"/>
    </source>
</evidence>
<keyword evidence="12" id="KW-0539">Nucleus</keyword>
<evidence type="ECO:0000256" key="7">
    <source>
        <dbReference type="ARBA" id="ARBA00022490"/>
    </source>
</evidence>
<feature type="transmembrane region" description="Helical" evidence="14">
    <location>
        <begin position="69"/>
        <end position="89"/>
    </location>
</feature>
<dbReference type="AlphaFoldDB" id="A0A9N7NXS4"/>
<evidence type="ECO:0000256" key="12">
    <source>
        <dbReference type="ARBA" id="ARBA00023242"/>
    </source>
</evidence>
<evidence type="ECO:0000256" key="9">
    <source>
        <dbReference type="ARBA" id="ARBA00022824"/>
    </source>
</evidence>
<evidence type="ECO:0000256" key="3">
    <source>
        <dbReference type="ARBA" id="ARBA00004240"/>
    </source>
</evidence>
<keyword evidence="16" id="KW-1185">Reference proteome</keyword>
<keyword evidence="8 14" id="KW-0812">Transmembrane</keyword>
<dbReference type="GO" id="GO:0016020">
    <property type="term" value="C:membrane"/>
    <property type="evidence" value="ECO:0007669"/>
    <property type="project" value="UniProtKB-SubCell"/>
</dbReference>
<dbReference type="PANTHER" id="PTHR36023">
    <property type="entry name" value="ARGOS-LIKE PROTEIN"/>
    <property type="match status" value="1"/>
</dbReference>
<dbReference type="EMBL" id="CACSLK010031421">
    <property type="protein sequence ID" value="CAA0839323.1"/>
    <property type="molecule type" value="Genomic_DNA"/>
</dbReference>
<evidence type="ECO:0000256" key="11">
    <source>
        <dbReference type="ARBA" id="ARBA00023136"/>
    </source>
</evidence>
<evidence type="ECO:0008006" key="17">
    <source>
        <dbReference type="Google" id="ProtNLM"/>
    </source>
</evidence>
<name>A0A9N7NXS4_STRHE</name>
<dbReference type="Proteomes" id="UP001153555">
    <property type="component" value="Unassembled WGS sequence"/>
</dbReference>
<keyword evidence="11 14" id="KW-0472">Membrane</keyword>
<protein>
    <recommendedName>
        <fullName evidence="17">ARGOS-like protein</fullName>
    </recommendedName>
</protein>
<evidence type="ECO:0000256" key="2">
    <source>
        <dbReference type="ARBA" id="ARBA00004141"/>
    </source>
</evidence>
<comment type="similarity">
    <text evidence="5">Belongs to the plant organ size related (OSR) protein family.</text>
</comment>
<evidence type="ECO:0000256" key="10">
    <source>
        <dbReference type="ARBA" id="ARBA00022989"/>
    </source>
</evidence>
<dbReference type="GO" id="GO:0005783">
    <property type="term" value="C:endoplasmic reticulum"/>
    <property type="evidence" value="ECO:0007669"/>
    <property type="project" value="UniProtKB-SubCell"/>
</dbReference>
<organism evidence="15 16">
    <name type="scientific">Striga hermonthica</name>
    <name type="common">Purple witchweed</name>
    <name type="synonym">Buchnera hermonthica</name>
    <dbReference type="NCBI Taxonomy" id="68872"/>
    <lineage>
        <taxon>Eukaryota</taxon>
        <taxon>Viridiplantae</taxon>
        <taxon>Streptophyta</taxon>
        <taxon>Embryophyta</taxon>
        <taxon>Tracheophyta</taxon>
        <taxon>Spermatophyta</taxon>
        <taxon>Magnoliopsida</taxon>
        <taxon>eudicotyledons</taxon>
        <taxon>Gunneridae</taxon>
        <taxon>Pentapetalae</taxon>
        <taxon>asterids</taxon>
        <taxon>lamiids</taxon>
        <taxon>Lamiales</taxon>
        <taxon>Orobanchaceae</taxon>
        <taxon>Buchnereae</taxon>
        <taxon>Striga</taxon>
    </lineage>
</organism>
<comment type="subcellular location">
    <subcellularLocation>
        <location evidence="4">Cytoplasm</location>
    </subcellularLocation>
    <subcellularLocation>
        <location evidence="3">Endoplasmic reticulum</location>
    </subcellularLocation>
    <subcellularLocation>
        <location evidence="2">Membrane</location>
        <topology evidence="2">Multi-pass membrane protein</topology>
    </subcellularLocation>
    <subcellularLocation>
        <location evidence="1">Nucleus</location>
    </subcellularLocation>
</comment>
<feature type="transmembrane region" description="Helical" evidence="14">
    <location>
        <begin position="95"/>
        <end position="115"/>
    </location>
</feature>